<comment type="caution">
    <text evidence="1">The sequence shown here is derived from an EMBL/GenBank/DDBJ whole genome shotgun (WGS) entry which is preliminary data.</text>
</comment>
<sequence length="416" mass="42223">MSARIFATAILSAAAVMGQVNQVGVTATFPNGATNPPAPTLAAVGSVVNQTSVSRLLTLNSVDDFCIFGPPEPGPDSLVGNVEPIVVAYCAKARNGARIIPDGTIHSAHFIKTPMYVQIQGYWSGENVGVPYGDFGGKYPLTLPLCELDPHGAENLGNPIGGNVTSNVSGSDVFYEEWMSFISFDQYCLRICTANNEDVNTALQCEHELDVMGCQWVMPGDYTNNTFDSCLGEAAAPPGSYPDVTSSQGQLATATSTFRQRYTGTWSAGSTGGIFTVGQTVTPSAPAYTPATSSCSYYATISNGINTADYRVVEQGALVAVSSGAVNTPSATSQASSSTSSSSSSGVSSRASSGVSAATNAASSARTGAASGASAAASSATSASSGFRSVQSVDAGVFAIVGAVFAGVVGGMAVLL</sequence>
<proteinExistence type="predicted"/>
<dbReference type="EMBL" id="JASBWV010000005">
    <property type="protein sequence ID" value="KAJ9126290.1"/>
    <property type="molecule type" value="Genomic_DNA"/>
</dbReference>
<organism evidence="1 2">
    <name type="scientific">Naganishia onofrii</name>
    <dbReference type="NCBI Taxonomy" id="1851511"/>
    <lineage>
        <taxon>Eukaryota</taxon>
        <taxon>Fungi</taxon>
        <taxon>Dikarya</taxon>
        <taxon>Basidiomycota</taxon>
        <taxon>Agaricomycotina</taxon>
        <taxon>Tremellomycetes</taxon>
        <taxon>Filobasidiales</taxon>
        <taxon>Filobasidiaceae</taxon>
        <taxon>Naganishia</taxon>
    </lineage>
</organism>
<evidence type="ECO:0000313" key="1">
    <source>
        <dbReference type="EMBL" id="KAJ9126290.1"/>
    </source>
</evidence>
<reference evidence="1" key="1">
    <citation type="submission" date="2023-04" db="EMBL/GenBank/DDBJ databases">
        <title>Draft Genome sequencing of Naganishia species isolated from polar environments using Oxford Nanopore Technology.</title>
        <authorList>
            <person name="Leo P."/>
            <person name="Venkateswaran K."/>
        </authorList>
    </citation>
    <scope>NUCLEOTIDE SEQUENCE</scope>
    <source>
        <strain evidence="1">DBVPG 5303</strain>
    </source>
</reference>
<keyword evidence="2" id="KW-1185">Reference proteome</keyword>
<accession>A0ACC2XRM2</accession>
<name>A0ACC2XRM2_9TREE</name>
<protein>
    <submittedName>
        <fullName evidence="1">Uncharacterized protein</fullName>
    </submittedName>
</protein>
<evidence type="ECO:0000313" key="2">
    <source>
        <dbReference type="Proteomes" id="UP001234202"/>
    </source>
</evidence>
<gene>
    <name evidence="1" type="ORF">QFC24_002022</name>
</gene>
<dbReference type="Proteomes" id="UP001234202">
    <property type="component" value="Unassembled WGS sequence"/>
</dbReference>